<keyword evidence="2" id="KW-1185">Reference proteome</keyword>
<gene>
    <name evidence="1" type="primary">Acey_s0196.g1524</name>
    <name evidence="1" type="ORF">Y032_0196g1524</name>
</gene>
<evidence type="ECO:0000313" key="2">
    <source>
        <dbReference type="Proteomes" id="UP000024635"/>
    </source>
</evidence>
<name>A0A016SPH5_9BILA</name>
<dbReference type="AlphaFoldDB" id="A0A016SPH5"/>
<reference evidence="2" key="1">
    <citation type="journal article" date="2015" name="Nat. Genet.">
        <title>The genome and transcriptome of the zoonotic hookworm Ancylostoma ceylanicum identify infection-specific gene families.</title>
        <authorList>
            <person name="Schwarz E.M."/>
            <person name="Hu Y."/>
            <person name="Antoshechkin I."/>
            <person name="Miller M.M."/>
            <person name="Sternberg P.W."/>
            <person name="Aroian R.V."/>
        </authorList>
    </citation>
    <scope>NUCLEOTIDE SEQUENCE</scope>
    <source>
        <strain evidence="2">HY135</strain>
    </source>
</reference>
<dbReference type="EMBL" id="JARK01001532">
    <property type="protein sequence ID" value="EYB92229.1"/>
    <property type="molecule type" value="Genomic_DNA"/>
</dbReference>
<sequence>MDPSPGVFPPFGRRHTLIPTLDPSPDFSLLSETIAPLPQKWTLCKALSPFADPGAALLRQCLPAPHPWPSSPSWLLLYDLKTSHPSLPFYTVWAYLIHSDCGKHNGRPLRELNMSEHD</sequence>
<comment type="caution">
    <text evidence="1">The sequence shown here is derived from an EMBL/GenBank/DDBJ whole genome shotgun (WGS) entry which is preliminary data.</text>
</comment>
<dbReference type="Proteomes" id="UP000024635">
    <property type="component" value="Unassembled WGS sequence"/>
</dbReference>
<proteinExistence type="predicted"/>
<accession>A0A016SPH5</accession>
<protein>
    <submittedName>
        <fullName evidence="1">Uncharacterized protein</fullName>
    </submittedName>
</protein>
<organism evidence="1 2">
    <name type="scientific">Ancylostoma ceylanicum</name>
    <dbReference type="NCBI Taxonomy" id="53326"/>
    <lineage>
        <taxon>Eukaryota</taxon>
        <taxon>Metazoa</taxon>
        <taxon>Ecdysozoa</taxon>
        <taxon>Nematoda</taxon>
        <taxon>Chromadorea</taxon>
        <taxon>Rhabditida</taxon>
        <taxon>Rhabditina</taxon>
        <taxon>Rhabditomorpha</taxon>
        <taxon>Strongyloidea</taxon>
        <taxon>Ancylostomatidae</taxon>
        <taxon>Ancylostomatinae</taxon>
        <taxon>Ancylostoma</taxon>
    </lineage>
</organism>
<evidence type="ECO:0000313" key="1">
    <source>
        <dbReference type="EMBL" id="EYB92229.1"/>
    </source>
</evidence>